<feature type="binding site" evidence="18">
    <location>
        <position position="29"/>
    </location>
    <ligand>
        <name>UDP-N-acetyl-alpha-D-glucosamine</name>
        <dbReference type="ChEBI" id="CHEBI:57705"/>
    </ligand>
</feature>
<evidence type="ECO:0000256" key="11">
    <source>
        <dbReference type="ARBA" id="ARBA00022984"/>
    </source>
</evidence>
<evidence type="ECO:0000256" key="17">
    <source>
        <dbReference type="ARBA" id="ARBA00049628"/>
    </source>
</evidence>
<evidence type="ECO:0000256" key="10">
    <source>
        <dbReference type="ARBA" id="ARBA00022960"/>
    </source>
</evidence>
<feature type="binding site" evidence="18">
    <location>
        <position position="389"/>
    </location>
    <ligand>
        <name>UDP-N-acetyl-alpha-D-glucosamine</name>
        <dbReference type="ChEBI" id="CHEBI:57705"/>
    </ligand>
</feature>
<feature type="binding site" evidence="18">
    <location>
        <begin position="87"/>
        <end position="88"/>
    </location>
    <ligand>
        <name>UDP-N-acetyl-alpha-D-glucosamine</name>
        <dbReference type="ChEBI" id="CHEBI:57705"/>
    </ligand>
</feature>
<evidence type="ECO:0000256" key="13">
    <source>
        <dbReference type="ARBA" id="ARBA00023315"/>
    </source>
</evidence>
<dbReference type="SUPFAM" id="SSF51161">
    <property type="entry name" value="Trimeric LpxA-like enzymes"/>
    <property type="match status" value="1"/>
</dbReference>
<feature type="compositionally biased region" description="Low complexity" evidence="19">
    <location>
        <begin position="472"/>
        <end position="483"/>
    </location>
</feature>
<dbReference type="NCBIfam" id="TIGR01173">
    <property type="entry name" value="glmU"/>
    <property type="match status" value="1"/>
</dbReference>
<dbReference type="GO" id="GO:0071555">
    <property type="term" value="P:cell wall organization"/>
    <property type="evidence" value="ECO:0007669"/>
    <property type="project" value="UniProtKB-KW"/>
</dbReference>
<evidence type="ECO:0000313" key="21">
    <source>
        <dbReference type="EMBL" id="QNV39463.1"/>
    </source>
</evidence>
<comment type="subunit">
    <text evidence="18">Homotrimer.</text>
</comment>
<keyword evidence="12 18" id="KW-0511">Multifunctional enzyme</keyword>
<dbReference type="InterPro" id="IPR029044">
    <property type="entry name" value="Nucleotide-diphossugar_trans"/>
</dbReference>
<evidence type="ECO:0000256" key="1">
    <source>
        <dbReference type="ARBA" id="ARBA00004496"/>
    </source>
</evidence>
<dbReference type="Gene3D" id="3.90.550.10">
    <property type="entry name" value="Spore Coat Polysaccharide Biosynthesis Protein SpsA, Chain A"/>
    <property type="match status" value="1"/>
</dbReference>
<evidence type="ECO:0000256" key="12">
    <source>
        <dbReference type="ARBA" id="ARBA00023268"/>
    </source>
</evidence>
<dbReference type="KEGG" id="rama:IDM48_08750"/>
<feature type="binding site" evidence="18">
    <location>
        <position position="115"/>
    </location>
    <ligand>
        <name>Mg(2+)</name>
        <dbReference type="ChEBI" id="CHEBI:18420"/>
    </ligand>
</feature>
<feature type="binding site" evidence="18">
    <location>
        <position position="378"/>
    </location>
    <ligand>
        <name>UDP-N-acetyl-alpha-D-glucosamine</name>
        <dbReference type="ChEBI" id="CHEBI:57705"/>
    </ligand>
</feature>
<gene>
    <name evidence="18 21" type="primary">glmU</name>
    <name evidence="21" type="ORF">IDM48_08750</name>
</gene>
<evidence type="ECO:0000256" key="16">
    <source>
        <dbReference type="ARBA" id="ARBA00048493"/>
    </source>
</evidence>
<dbReference type="GO" id="GO:0000902">
    <property type="term" value="P:cell morphogenesis"/>
    <property type="evidence" value="ECO:0007669"/>
    <property type="project" value="UniProtKB-UniRule"/>
</dbReference>
<keyword evidence="6 18" id="KW-0548">Nucleotidyltransferase</keyword>
<comment type="similarity">
    <text evidence="3 18">In the N-terminal section; belongs to the N-acetylglucosamine-1-phosphate uridyltransferase family.</text>
</comment>
<comment type="function">
    <text evidence="17 18">Catalyzes the last two sequential reactions in the de novo biosynthetic pathway for UDP-N-acetylglucosamine (UDP-GlcNAc). The C-terminal domain catalyzes the transfer of acetyl group from acetyl coenzyme A to glucosamine-1-phosphate (GlcN-1-P) to produce N-acetylglucosamine-1-phosphate (GlcNAc-1-P), which is converted into UDP-GlcNAc by the transfer of uridine 5-monophosphate (from uridine 5-triphosphate), a reaction catalyzed by the N-terminal domain.</text>
</comment>
<feature type="binding site" evidence="18">
    <location>
        <position position="240"/>
    </location>
    <ligand>
        <name>Mg(2+)</name>
        <dbReference type="ChEBI" id="CHEBI:18420"/>
    </ligand>
</feature>
<dbReference type="AlphaFoldDB" id="A0A7H2BIG7"/>
<comment type="pathway">
    <text evidence="18">Nucleotide-sugar biosynthesis; UDP-N-acetyl-alpha-D-glucosamine biosynthesis; UDP-N-acetyl-alpha-D-glucosamine from N-acetyl-alpha-D-glucosamine 1-phosphate: step 1/1.</text>
</comment>
<comment type="catalytic activity">
    <reaction evidence="16 18">
        <text>N-acetyl-alpha-D-glucosamine 1-phosphate + UTP + H(+) = UDP-N-acetyl-alpha-D-glucosamine + diphosphate</text>
        <dbReference type="Rhea" id="RHEA:13509"/>
        <dbReference type="ChEBI" id="CHEBI:15378"/>
        <dbReference type="ChEBI" id="CHEBI:33019"/>
        <dbReference type="ChEBI" id="CHEBI:46398"/>
        <dbReference type="ChEBI" id="CHEBI:57705"/>
        <dbReference type="ChEBI" id="CHEBI:57776"/>
        <dbReference type="EC" id="2.7.7.23"/>
    </reaction>
</comment>
<keyword evidence="22" id="KW-1185">Reference proteome</keyword>
<comment type="catalytic activity">
    <reaction evidence="15 18">
        <text>alpha-D-glucosamine 1-phosphate + acetyl-CoA = N-acetyl-alpha-D-glucosamine 1-phosphate + CoA + H(+)</text>
        <dbReference type="Rhea" id="RHEA:13725"/>
        <dbReference type="ChEBI" id="CHEBI:15378"/>
        <dbReference type="ChEBI" id="CHEBI:57287"/>
        <dbReference type="ChEBI" id="CHEBI:57288"/>
        <dbReference type="ChEBI" id="CHEBI:57776"/>
        <dbReference type="ChEBI" id="CHEBI:58516"/>
        <dbReference type="EC" id="2.3.1.157"/>
    </reaction>
</comment>
<evidence type="ECO:0000256" key="15">
    <source>
        <dbReference type="ARBA" id="ARBA00048247"/>
    </source>
</evidence>
<feature type="region of interest" description="Disordered" evidence="19">
    <location>
        <begin position="472"/>
        <end position="491"/>
    </location>
</feature>
<dbReference type="RefSeq" id="WP_068172641.1">
    <property type="nucleotide sequence ID" value="NZ_JBEZER010000013.1"/>
</dbReference>
<evidence type="ECO:0000256" key="2">
    <source>
        <dbReference type="ARBA" id="ARBA00007707"/>
    </source>
</evidence>
<keyword evidence="14 18" id="KW-0961">Cell wall biogenesis/degradation</keyword>
<dbReference type="PANTHER" id="PTHR43584">
    <property type="entry name" value="NUCLEOTIDYL TRANSFERASE"/>
    <property type="match status" value="1"/>
</dbReference>
<dbReference type="GO" id="GO:0000287">
    <property type="term" value="F:magnesium ion binding"/>
    <property type="evidence" value="ECO:0007669"/>
    <property type="project" value="UniProtKB-UniRule"/>
</dbReference>
<sequence>MTTADQNAPSAVIVLAAGAGTRMKSDTPKVMHGIGGRSMVEHAIAAARELNPERLAAVVRFQRDKVAAHILDFDSDVTIVDQDDVPGTGRAVEVGLLGLDESARVEGTVIVTYGDVPLLRAETLRELIAEHEENRNAVTVLTTHIQNPGSYGRIVRSASGEVTAIVEAKDATDQQLKITEINSGIYAFDAGVLRDSLTEVTTDNAQGEKYITDVLSIARENGHRTSALAIEDRWEVEGANDRVQLAQLGRKLNDRLTEMHMRNGVTIVDPQTTWIDSTVTIANDVTILPGTQLQGTTSVGTGSVIGPDSTLKNVEIGENATISRTHGSDALIEAGATVGPFAYLRPGTILRESGKIGTFVETKNTEIGKGSKLPHLSYAGDVTIGENSNIGAASVFVNYDGVNKHRSTVGNNVRMGSDNMYVAPVNIGDGAYSGAGTVIRKDVPAGALAINVAPQRNIDGWVLENRAGTEAAEAASAAGAEAKNSSEESEK</sequence>
<comment type="pathway">
    <text evidence="18">Bacterial outer membrane biogenesis; LPS lipid A biosynthesis.</text>
</comment>
<evidence type="ECO:0000256" key="3">
    <source>
        <dbReference type="ARBA" id="ARBA00007947"/>
    </source>
</evidence>
<keyword evidence="10 18" id="KW-0133">Cell shape</keyword>
<feature type="active site" description="Proton acceptor" evidence="18">
    <location>
        <position position="375"/>
    </location>
</feature>
<dbReference type="UniPathway" id="UPA00973"/>
<evidence type="ECO:0000256" key="7">
    <source>
        <dbReference type="ARBA" id="ARBA00022723"/>
    </source>
</evidence>
<feature type="binding site" evidence="18">
    <location>
        <position position="345"/>
    </location>
    <ligand>
        <name>UDP-N-acetyl-alpha-D-glucosamine</name>
        <dbReference type="ChEBI" id="CHEBI:57705"/>
    </ligand>
</feature>
<dbReference type="CDD" id="cd02540">
    <property type="entry name" value="GT2_GlmU_N_bac"/>
    <property type="match status" value="1"/>
</dbReference>
<feature type="region of interest" description="N-acetyltransferase" evidence="18">
    <location>
        <begin position="264"/>
        <end position="491"/>
    </location>
</feature>
<dbReference type="InterPro" id="IPR005882">
    <property type="entry name" value="Bifunctional_GlmU"/>
</dbReference>
<feature type="binding site" evidence="18">
    <location>
        <position position="167"/>
    </location>
    <ligand>
        <name>UDP-N-acetyl-alpha-D-glucosamine</name>
        <dbReference type="ChEBI" id="CHEBI:57705"/>
    </ligand>
</feature>
<proteinExistence type="inferred from homology"/>
<dbReference type="Pfam" id="PF14602">
    <property type="entry name" value="Hexapep_2"/>
    <property type="match status" value="1"/>
</dbReference>
<dbReference type="Pfam" id="PF12804">
    <property type="entry name" value="NTP_transf_3"/>
    <property type="match status" value="1"/>
</dbReference>
<dbReference type="InterPro" id="IPR038009">
    <property type="entry name" value="GlmU_C_LbH"/>
</dbReference>
<feature type="binding site" evidence="18">
    <location>
        <begin position="398"/>
        <end position="399"/>
    </location>
    <ligand>
        <name>acetyl-CoA</name>
        <dbReference type="ChEBI" id="CHEBI:57288"/>
    </ligand>
</feature>
<evidence type="ECO:0000256" key="6">
    <source>
        <dbReference type="ARBA" id="ARBA00022695"/>
    </source>
</evidence>
<dbReference type="CDD" id="cd03353">
    <property type="entry name" value="LbH_GlmU_C"/>
    <property type="match status" value="1"/>
</dbReference>
<feature type="binding site" evidence="18">
    <location>
        <position position="152"/>
    </location>
    <ligand>
        <name>UDP-N-acetyl-alpha-D-glucosamine</name>
        <dbReference type="ChEBI" id="CHEBI:57705"/>
    </ligand>
</feature>
<comment type="subcellular location">
    <subcellularLocation>
        <location evidence="1 18">Cytoplasm</location>
    </subcellularLocation>
</comment>
<feature type="binding site" evidence="18">
    <location>
        <position position="240"/>
    </location>
    <ligand>
        <name>UDP-N-acetyl-alpha-D-glucosamine</name>
        <dbReference type="ChEBI" id="CHEBI:57705"/>
    </ligand>
</feature>
<keyword evidence="8 18" id="KW-0677">Repeat</keyword>
<dbReference type="InterPro" id="IPR025877">
    <property type="entry name" value="MobA-like_NTP_Trfase"/>
</dbReference>
<dbReference type="InterPro" id="IPR001451">
    <property type="entry name" value="Hexapep"/>
</dbReference>
<dbReference type="GO" id="GO:0009245">
    <property type="term" value="P:lipid A biosynthetic process"/>
    <property type="evidence" value="ECO:0007669"/>
    <property type="project" value="UniProtKB-UniRule"/>
</dbReference>
<evidence type="ECO:0000256" key="4">
    <source>
        <dbReference type="ARBA" id="ARBA00022490"/>
    </source>
</evidence>
<dbReference type="GO" id="GO:0006048">
    <property type="term" value="P:UDP-N-acetylglucosamine biosynthetic process"/>
    <property type="evidence" value="ECO:0007669"/>
    <property type="project" value="UniProtKB-UniPathway"/>
</dbReference>
<dbReference type="GO" id="GO:0019134">
    <property type="term" value="F:glucosamine-1-phosphate N-acetyltransferase activity"/>
    <property type="evidence" value="ECO:0007669"/>
    <property type="project" value="UniProtKB-UniRule"/>
</dbReference>
<dbReference type="InterPro" id="IPR011004">
    <property type="entry name" value="Trimer_LpxA-like_sf"/>
</dbReference>
<feature type="domain" description="MobA-like NTP transferase" evidence="20">
    <location>
        <begin position="12"/>
        <end position="144"/>
    </location>
</feature>
<feature type="binding site" evidence="18">
    <location>
        <position position="363"/>
    </location>
    <ligand>
        <name>UDP-N-acetyl-alpha-D-glucosamine</name>
        <dbReference type="ChEBI" id="CHEBI:57705"/>
    </ligand>
</feature>
<evidence type="ECO:0000256" key="8">
    <source>
        <dbReference type="ARBA" id="ARBA00022737"/>
    </source>
</evidence>
<dbReference type="GO" id="GO:0009252">
    <property type="term" value="P:peptidoglycan biosynthetic process"/>
    <property type="evidence" value="ECO:0007669"/>
    <property type="project" value="UniProtKB-UniRule"/>
</dbReference>
<organism evidence="21 22">
    <name type="scientific">Rothia amarae</name>
    <dbReference type="NCBI Taxonomy" id="169480"/>
    <lineage>
        <taxon>Bacteria</taxon>
        <taxon>Bacillati</taxon>
        <taxon>Actinomycetota</taxon>
        <taxon>Actinomycetes</taxon>
        <taxon>Micrococcales</taxon>
        <taxon>Micrococcaceae</taxon>
        <taxon>Rothia</taxon>
    </lineage>
</organism>
<feature type="binding site" evidence="18">
    <location>
        <position position="182"/>
    </location>
    <ligand>
        <name>UDP-N-acetyl-alpha-D-glucosamine</name>
        <dbReference type="ChEBI" id="CHEBI:57705"/>
    </ligand>
</feature>
<comment type="pathway">
    <text evidence="18">Nucleotide-sugar biosynthesis; UDP-N-acetyl-alpha-D-glucosamine biosynthesis; N-acetyl-alpha-D-glucosamine 1-phosphate from alpha-D-glucosamine 6-phosphate (route II): step 2/2.</text>
</comment>
<keyword evidence="7 18" id="KW-0479">Metal-binding</keyword>
<dbReference type="SUPFAM" id="SSF53448">
    <property type="entry name" value="Nucleotide-diphospho-sugar transferases"/>
    <property type="match status" value="1"/>
</dbReference>
<dbReference type="NCBIfam" id="NF010932">
    <property type="entry name" value="PRK14352.1"/>
    <property type="match status" value="1"/>
</dbReference>
<keyword evidence="4 18" id="KW-0963">Cytoplasm</keyword>
<dbReference type="GO" id="GO:0003977">
    <property type="term" value="F:UDP-N-acetylglucosamine diphosphorylase activity"/>
    <property type="evidence" value="ECO:0007669"/>
    <property type="project" value="UniProtKB-UniRule"/>
</dbReference>
<dbReference type="GO" id="GO:0016020">
    <property type="term" value="C:membrane"/>
    <property type="evidence" value="ECO:0007669"/>
    <property type="project" value="GOC"/>
</dbReference>
<evidence type="ECO:0000256" key="14">
    <source>
        <dbReference type="ARBA" id="ARBA00023316"/>
    </source>
</evidence>
<dbReference type="UniPathway" id="UPA00113">
    <property type="reaction ID" value="UER00532"/>
</dbReference>
<dbReference type="Gene3D" id="2.160.10.10">
    <property type="entry name" value="Hexapeptide repeat proteins"/>
    <property type="match status" value="1"/>
</dbReference>
<dbReference type="PANTHER" id="PTHR43584:SF3">
    <property type="entry name" value="BIFUNCTIONAL PROTEIN GLMU"/>
    <property type="match status" value="1"/>
</dbReference>
<dbReference type="HAMAP" id="MF_01631">
    <property type="entry name" value="GlmU"/>
    <property type="match status" value="1"/>
</dbReference>
<evidence type="ECO:0000256" key="19">
    <source>
        <dbReference type="SAM" id="MobiDB-lite"/>
    </source>
</evidence>
<keyword evidence="13 18" id="KW-0012">Acyltransferase</keyword>
<feature type="region of interest" description="Linker" evidence="18">
    <location>
        <begin position="243"/>
        <end position="263"/>
    </location>
</feature>
<keyword evidence="5 18" id="KW-0808">Transferase</keyword>
<feature type="binding site" evidence="18">
    <location>
        <position position="392"/>
    </location>
    <ligand>
        <name>acetyl-CoA</name>
        <dbReference type="ChEBI" id="CHEBI:57288"/>
    </ligand>
</feature>
<evidence type="ECO:0000259" key="20">
    <source>
        <dbReference type="Pfam" id="PF12804"/>
    </source>
</evidence>
<feature type="binding site" evidence="18">
    <location>
        <begin position="113"/>
        <end position="115"/>
    </location>
    <ligand>
        <name>UDP-N-acetyl-alpha-D-glucosamine</name>
        <dbReference type="ChEBI" id="CHEBI:57705"/>
    </ligand>
</feature>
<keyword evidence="11 18" id="KW-0573">Peptidoglycan synthesis</keyword>
<feature type="binding site" evidence="18">
    <location>
        <position position="417"/>
    </location>
    <ligand>
        <name>acetyl-CoA</name>
        <dbReference type="ChEBI" id="CHEBI:57288"/>
    </ligand>
</feature>
<dbReference type="Proteomes" id="UP000516421">
    <property type="component" value="Chromosome"/>
</dbReference>
<evidence type="ECO:0000256" key="18">
    <source>
        <dbReference type="HAMAP-Rule" id="MF_01631"/>
    </source>
</evidence>
<dbReference type="InterPro" id="IPR050065">
    <property type="entry name" value="GlmU-like"/>
</dbReference>
<feature type="region of interest" description="Pyrophosphorylase" evidence="18">
    <location>
        <begin position="1"/>
        <end position="242"/>
    </location>
</feature>
<evidence type="ECO:0000313" key="22">
    <source>
        <dbReference type="Proteomes" id="UP000516421"/>
    </source>
</evidence>
<comment type="caution">
    <text evidence="18">Lacks conserved residue(s) required for the propagation of feature annotation.</text>
</comment>
<name>A0A7H2BIG7_9MICC</name>
<dbReference type="EC" id="2.3.1.157" evidence="18"/>
<dbReference type="EC" id="2.7.7.23" evidence="18"/>
<comment type="similarity">
    <text evidence="2 18">In the C-terminal section; belongs to the transferase hexapeptide repeat family.</text>
</comment>
<protein>
    <recommendedName>
        <fullName evidence="18">Bifunctional protein GlmU</fullName>
    </recommendedName>
    <domain>
        <recommendedName>
            <fullName evidence="18">UDP-N-acetylglucosamine pyrophosphorylase</fullName>
            <ecNumber evidence="18">2.7.7.23</ecNumber>
        </recommendedName>
        <alternativeName>
            <fullName evidence="18">N-acetylglucosamine-1-phosphate uridyltransferase</fullName>
        </alternativeName>
    </domain>
    <domain>
        <recommendedName>
            <fullName evidence="18">Glucosamine-1-phosphate N-acetyltransferase</fullName>
            <ecNumber evidence="18">2.3.1.157</ecNumber>
        </recommendedName>
    </domain>
</protein>
<evidence type="ECO:0000256" key="5">
    <source>
        <dbReference type="ARBA" id="ARBA00022679"/>
    </source>
</evidence>
<accession>A0A7H2BIG7</accession>
<feature type="binding site" evidence="18">
    <location>
        <position position="435"/>
    </location>
    <ligand>
        <name>acetyl-CoA</name>
        <dbReference type="ChEBI" id="CHEBI:57288"/>
    </ligand>
</feature>
<dbReference type="EMBL" id="CP061538">
    <property type="protein sequence ID" value="QNV39463.1"/>
    <property type="molecule type" value="Genomic_DNA"/>
</dbReference>
<feature type="binding site" evidence="18">
    <location>
        <position position="82"/>
    </location>
    <ligand>
        <name>UDP-N-acetyl-alpha-D-glucosamine</name>
        <dbReference type="ChEBI" id="CHEBI:57705"/>
    </ligand>
</feature>
<evidence type="ECO:0000256" key="9">
    <source>
        <dbReference type="ARBA" id="ARBA00022842"/>
    </source>
</evidence>
<feature type="binding site" evidence="18">
    <location>
        <begin position="15"/>
        <end position="18"/>
    </location>
    <ligand>
        <name>UDP-N-acetyl-alpha-D-glucosamine</name>
        <dbReference type="ChEBI" id="CHEBI:57705"/>
    </ligand>
</feature>
<keyword evidence="9 18" id="KW-0460">Magnesium</keyword>
<reference evidence="21 22" key="1">
    <citation type="submission" date="2020-09" db="EMBL/GenBank/DDBJ databases">
        <title>Investigation of environmental microbe.</title>
        <authorList>
            <person name="Ou Y."/>
            <person name="Kang Q."/>
        </authorList>
    </citation>
    <scope>NUCLEOTIDE SEQUENCE [LARGE SCALE GENOMIC DNA]</scope>
    <source>
        <strain evidence="21 22">KJZ-9</strain>
    </source>
</reference>
<comment type="cofactor">
    <cofactor evidence="18">
        <name>Mg(2+)</name>
        <dbReference type="ChEBI" id="CHEBI:18420"/>
    </cofactor>
    <text evidence="18">Binds 1 Mg(2+) ion per subunit.</text>
</comment>
<dbReference type="GO" id="GO:0005737">
    <property type="term" value="C:cytoplasm"/>
    <property type="evidence" value="ECO:0007669"/>
    <property type="project" value="UniProtKB-SubCell"/>
</dbReference>
<dbReference type="GO" id="GO:0008360">
    <property type="term" value="P:regulation of cell shape"/>
    <property type="evidence" value="ECO:0007669"/>
    <property type="project" value="UniProtKB-KW"/>
</dbReference>